<dbReference type="STRING" id="195913.SAMN04488004_10365"/>
<dbReference type="Proteomes" id="UP000199550">
    <property type="component" value="Unassembled WGS sequence"/>
</dbReference>
<dbReference type="InterPro" id="IPR004681">
    <property type="entry name" value="TRAP_DctM"/>
</dbReference>
<dbReference type="RefSeq" id="WP_090185523.1">
    <property type="nucleotide sequence ID" value="NZ_FOTF01000003.1"/>
</dbReference>
<name>A0A1I4CWS3_9RHOB</name>
<keyword evidence="11" id="KW-1185">Reference proteome</keyword>
<keyword evidence="2" id="KW-1003">Cell membrane</keyword>
<dbReference type="PANTHER" id="PTHR33362:SF5">
    <property type="entry name" value="C4-DICARBOXYLATE TRAP TRANSPORTER LARGE PERMEASE PROTEIN DCTM"/>
    <property type="match status" value="1"/>
</dbReference>
<proteinExistence type="predicted"/>
<feature type="transmembrane region" description="Helical" evidence="8">
    <location>
        <begin position="470"/>
        <end position="496"/>
    </location>
</feature>
<evidence type="ECO:0000256" key="8">
    <source>
        <dbReference type="SAM" id="Phobius"/>
    </source>
</evidence>
<protein>
    <submittedName>
        <fullName evidence="10">TRAP transporter, DctM subunit</fullName>
    </submittedName>
</protein>
<feature type="transmembrane region" description="Helical" evidence="8">
    <location>
        <begin position="317"/>
        <end position="337"/>
    </location>
</feature>
<evidence type="ECO:0000256" key="6">
    <source>
        <dbReference type="ARBA" id="ARBA00023136"/>
    </source>
</evidence>
<dbReference type="GO" id="GO:0022857">
    <property type="term" value="F:transmembrane transporter activity"/>
    <property type="evidence" value="ECO:0007669"/>
    <property type="project" value="UniProtKB-UniRule"/>
</dbReference>
<comment type="subcellular location">
    <subcellularLocation>
        <location evidence="1 7">Cell inner membrane</location>
        <topology evidence="1 7">Multi-pass membrane protein</topology>
    </subcellularLocation>
</comment>
<dbReference type="Pfam" id="PF06808">
    <property type="entry name" value="DctM"/>
    <property type="match status" value="1"/>
</dbReference>
<evidence type="ECO:0000256" key="5">
    <source>
        <dbReference type="ARBA" id="ARBA00022989"/>
    </source>
</evidence>
<dbReference type="GO" id="GO:0005886">
    <property type="term" value="C:plasma membrane"/>
    <property type="evidence" value="ECO:0007669"/>
    <property type="project" value="UniProtKB-SubCell"/>
</dbReference>
<dbReference type="PANTHER" id="PTHR33362">
    <property type="entry name" value="SIALIC ACID TRAP TRANSPORTER PERMEASE PROTEIN SIAT-RELATED"/>
    <property type="match status" value="1"/>
</dbReference>
<evidence type="ECO:0000256" key="4">
    <source>
        <dbReference type="ARBA" id="ARBA00022692"/>
    </source>
</evidence>
<comment type="function">
    <text evidence="7">Part of the tripartite ATP-independent periplasmic (TRAP) transport system.</text>
</comment>
<reference evidence="10 11" key="1">
    <citation type="submission" date="2016-10" db="EMBL/GenBank/DDBJ databases">
        <authorList>
            <person name="de Groot N.N."/>
        </authorList>
    </citation>
    <scope>NUCLEOTIDE SEQUENCE [LARGE SCALE GENOMIC DNA]</scope>
    <source>
        <strain evidence="10 11">DSM 16199</strain>
    </source>
</reference>
<feature type="transmembrane region" description="Helical" evidence="8">
    <location>
        <begin position="60"/>
        <end position="81"/>
    </location>
</feature>
<keyword evidence="3 7" id="KW-0997">Cell inner membrane</keyword>
<accession>A0A1I4CWS3</accession>
<dbReference type="EMBL" id="FOTF01000003">
    <property type="protein sequence ID" value="SFK85702.1"/>
    <property type="molecule type" value="Genomic_DNA"/>
</dbReference>
<keyword evidence="4 8" id="KW-0812">Transmembrane</keyword>
<evidence type="ECO:0000313" key="10">
    <source>
        <dbReference type="EMBL" id="SFK85702.1"/>
    </source>
</evidence>
<evidence type="ECO:0000256" key="1">
    <source>
        <dbReference type="ARBA" id="ARBA00004429"/>
    </source>
</evidence>
<feature type="transmembrane region" description="Helical" evidence="8">
    <location>
        <begin position="12"/>
        <end position="39"/>
    </location>
</feature>
<feature type="transmembrane region" description="Helical" evidence="8">
    <location>
        <begin position="174"/>
        <end position="200"/>
    </location>
</feature>
<evidence type="ECO:0000256" key="2">
    <source>
        <dbReference type="ARBA" id="ARBA00022475"/>
    </source>
</evidence>
<keyword evidence="6 8" id="KW-0472">Membrane</keyword>
<sequence>MSDLAIGITSFPALLLLIFLRVPIGLAMFLAGLVGLILVTGDTTIPFARLKSETFTTFSSYSLSIIPMFLLMGHFATLGGMSQALFKAAEGFLGHRKGGVAMAAIGACAGFGAICGSSLATAATMSRVALPELRRSGYAGGFATATLAAGGTLGILIPPSIVLVIYAILTEQNIAKLFLAAFIPGILAALGYVLVISLYVRLYPGNAGTRPRAAWRARLRGVWDVWPVLIVFALVVGGIYAGWFTPTEGAAVGALGTGAIAWANGGLSWDSLGESFMVTARSTAMIFFIVLGAAFYNGFLALTQVPQEIALWVVDQGLSPLLVLALILVFYLLLGCLMDSLSMILLTIPIFWPVMQGLDFGFVSLIDLQSARLSDLVQSGAQIAPDVLAQAQAALAQGIELTRAQMNDIGLRGATEGALSRINTEQVAIWFGILVLIVVEVGLITPPVGMNLFIINTMDRTTPMAETYRAVLFFVASDLVRVVLLVLFPVITLALIPW</sequence>
<feature type="transmembrane region" description="Helical" evidence="8">
    <location>
        <begin position="427"/>
        <end position="449"/>
    </location>
</feature>
<feature type="domain" description="TRAP C4-dicarboxylate transport system permease DctM subunit" evidence="9">
    <location>
        <begin position="13"/>
        <end position="490"/>
    </location>
</feature>
<feature type="transmembrane region" description="Helical" evidence="8">
    <location>
        <begin position="249"/>
        <end position="272"/>
    </location>
</feature>
<organism evidence="10 11">
    <name type="scientific">Loktanella salsilacus</name>
    <dbReference type="NCBI Taxonomy" id="195913"/>
    <lineage>
        <taxon>Bacteria</taxon>
        <taxon>Pseudomonadati</taxon>
        <taxon>Pseudomonadota</taxon>
        <taxon>Alphaproteobacteria</taxon>
        <taxon>Rhodobacterales</taxon>
        <taxon>Roseobacteraceae</taxon>
        <taxon>Loktanella</taxon>
    </lineage>
</organism>
<dbReference type="InterPro" id="IPR010656">
    <property type="entry name" value="DctM"/>
</dbReference>
<keyword evidence="5 8" id="KW-1133">Transmembrane helix</keyword>
<keyword evidence="7" id="KW-0813">Transport</keyword>
<feature type="transmembrane region" description="Helical" evidence="8">
    <location>
        <begin position="101"/>
        <end position="125"/>
    </location>
</feature>
<evidence type="ECO:0000259" key="9">
    <source>
        <dbReference type="Pfam" id="PF06808"/>
    </source>
</evidence>
<dbReference type="OrthoDB" id="9790209at2"/>
<feature type="transmembrane region" description="Helical" evidence="8">
    <location>
        <begin position="221"/>
        <end position="243"/>
    </location>
</feature>
<evidence type="ECO:0000313" key="11">
    <source>
        <dbReference type="Proteomes" id="UP000199550"/>
    </source>
</evidence>
<gene>
    <name evidence="10" type="ORF">SAMN04488004_10365</name>
</gene>
<feature type="transmembrane region" description="Helical" evidence="8">
    <location>
        <begin position="344"/>
        <end position="366"/>
    </location>
</feature>
<evidence type="ECO:0000256" key="7">
    <source>
        <dbReference type="RuleBase" id="RU369079"/>
    </source>
</evidence>
<feature type="transmembrane region" description="Helical" evidence="8">
    <location>
        <begin position="284"/>
        <end position="305"/>
    </location>
</feature>
<evidence type="ECO:0000256" key="3">
    <source>
        <dbReference type="ARBA" id="ARBA00022519"/>
    </source>
</evidence>
<dbReference type="AlphaFoldDB" id="A0A1I4CWS3"/>
<feature type="transmembrane region" description="Helical" evidence="8">
    <location>
        <begin position="137"/>
        <end position="168"/>
    </location>
</feature>